<dbReference type="EMBL" id="JBBPBM010000036">
    <property type="protein sequence ID" value="KAK8529772.1"/>
    <property type="molecule type" value="Genomic_DNA"/>
</dbReference>
<name>A0ABR2D4R8_9ROSI</name>
<organism evidence="1 2">
    <name type="scientific">Hibiscus sabdariffa</name>
    <name type="common">roselle</name>
    <dbReference type="NCBI Taxonomy" id="183260"/>
    <lineage>
        <taxon>Eukaryota</taxon>
        <taxon>Viridiplantae</taxon>
        <taxon>Streptophyta</taxon>
        <taxon>Embryophyta</taxon>
        <taxon>Tracheophyta</taxon>
        <taxon>Spermatophyta</taxon>
        <taxon>Magnoliopsida</taxon>
        <taxon>eudicotyledons</taxon>
        <taxon>Gunneridae</taxon>
        <taxon>Pentapetalae</taxon>
        <taxon>rosids</taxon>
        <taxon>malvids</taxon>
        <taxon>Malvales</taxon>
        <taxon>Malvaceae</taxon>
        <taxon>Malvoideae</taxon>
        <taxon>Hibiscus</taxon>
    </lineage>
</organism>
<evidence type="ECO:0000313" key="2">
    <source>
        <dbReference type="Proteomes" id="UP001472677"/>
    </source>
</evidence>
<protein>
    <submittedName>
        <fullName evidence="1">Uncharacterized protein</fullName>
    </submittedName>
</protein>
<gene>
    <name evidence="1" type="ORF">V6N12_060542</name>
</gene>
<evidence type="ECO:0000313" key="1">
    <source>
        <dbReference type="EMBL" id="KAK8529772.1"/>
    </source>
</evidence>
<accession>A0ABR2D4R8</accession>
<proteinExistence type="predicted"/>
<keyword evidence="2" id="KW-1185">Reference proteome</keyword>
<reference evidence="1 2" key="1">
    <citation type="journal article" date="2024" name="G3 (Bethesda)">
        <title>Genome assembly of Hibiscus sabdariffa L. provides insights into metabolisms of medicinal natural products.</title>
        <authorList>
            <person name="Kim T."/>
        </authorList>
    </citation>
    <scope>NUCLEOTIDE SEQUENCE [LARGE SCALE GENOMIC DNA]</scope>
    <source>
        <strain evidence="1">TK-2024</strain>
        <tissue evidence="1">Old leaves</tissue>
    </source>
</reference>
<comment type="caution">
    <text evidence="1">The sequence shown here is derived from an EMBL/GenBank/DDBJ whole genome shotgun (WGS) entry which is preliminary data.</text>
</comment>
<sequence length="121" mass="12325">MTGDSEIDEGLTSGVTEVDGGDSIVAGGVGVAGEVFDGDGADTVGGGESGVGVDGGDFFGDGVGDCVGDCAVTEQTSNAAAIKKRQRERAIVDIINLQVKICTVKMGFDLCTTKRRKMEFI</sequence>
<dbReference type="Proteomes" id="UP001472677">
    <property type="component" value="Unassembled WGS sequence"/>
</dbReference>